<dbReference type="InterPro" id="IPR007742">
    <property type="entry name" value="NosD_dom"/>
</dbReference>
<sequence length="385" mass="40433">MVSSADHWRAVALVAVLSVASAGFWLVGGGTVAGVQQPETIASCTTITEPGRYTLSADITDSRVDTCINIQSDDVVLLGRGHRIDGVGAFGTAGVIVRSNGDPPLRNVTVRNVSVTDWDDGIRYIGVTDGAVVGTTTANNRVGLSLLNARDNRLAENVARDNRLRGISLLESSANNTLVGNNASNNDLFGIHLVEAGASNNTVANNTASNNEFGIALIGAQSNTLRSNTANGNQIAGIWLSTAENNRLVRNSVSNRFYGIFLADLSSGNTITDNTAESNAVGIRLRSSDENRIVDNAVVSSSDNGILLISSDRNVVTGNTGSNNARDITLISSTGNSVGNNSVSMTHARPVFNTAARESHRTASTTGSSHRFIPTLEEPPTHFKC</sequence>
<accession>A0ABD5ZG31</accession>
<dbReference type="SUPFAM" id="SSF51126">
    <property type="entry name" value="Pectin lyase-like"/>
    <property type="match status" value="2"/>
</dbReference>
<comment type="pathway">
    <text evidence="1">Protein modification; protein ubiquitination.</text>
</comment>
<evidence type="ECO:0000259" key="4">
    <source>
        <dbReference type="Pfam" id="PF05048"/>
    </source>
</evidence>
<dbReference type="InterPro" id="IPR051550">
    <property type="entry name" value="SCF-Subunits/Alg-Epimerases"/>
</dbReference>
<dbReference type="Gene3D" id="2.160.20.10">
    <property type="entry name" value="Single-stranded right-handed beta-helix, Pectin lyase-like"/>
    <property type="match status" value="2"/>
</dbReference>
<keyword evidence="3" id="KW-0833">Ubl conjugation pathway</keyword>
<dbReference type="Pfam" id="PF05048">
    <property type="entry name" value="NosD"/>
    <property type="match status" value="1"/>
</dbReference>
<gene>
    <name evidence="5" type="ORF">ACFQJC_09970</name>
</gene>
<dbReference type="InterPro" id="IPR011050">
    <property type="entry name" value="Pectin_lyase_fold/virulence"/>
</dbReference>
<evidence type="ECO:0000256" key="3">
    <source>
        <dbReference type="ARBA" id="ARBA00022786"/>
    </source>
</evidence>
<dbReference type="InterPro" id="IPR012334">
    <property type="entry name" value="Pectin_lyas_fold"/>
</dbReference>
<keyword evidence="2" id="KW-0677">Repeat</keyword>
<evidence type="ECO:0000256" key="2">
    <source>
        <dbReference type="ARBA" id="ARBA00022737"/>
    </source>
</evidence>
<protein>
    <submittedName>
        <fullName evidence="5">Nitrous oxide reductase family maturation protein NosD</fullName>
    </submittedName>
</protein>
<feature type="domain" description="Periplasmic copper-binding protein NosD beta helix" evidence="4">
    <location>
        <begin position="189"/>
        <end position="302"/>
    </location>
</feature>
<organism evidence="5 6">
    <name type="scientific">Haloferax namakaokahaiae</name>
    <dbReference type="NCBI Taxonomy" id="1748331"/>
    <lineage>
        <taxon>Archaea</taxon>
        <taxon>Methanobacteriati</taxon>
        <taxon>Methanobacteriota</taxon>
        <taxon>Stenosarchaea group</taxon>
        <taxon>Halobacteria</taxon>
        <taxon>Halobacteriales</taxon>
        <taxon>Haloferacaceae</taxon>
        <taxon>Haloferax</taxon>
    </lineage>
</organism>
<keyword evidence="6" id="KW-1185">Reference proteome</keyword>
<dbReference type="EMBL" id="JBHTAA010000005">
    <property type="protein sequence ID" value="MFC7203843.1"/>
    <property type="molecule type" value="Genomic_DNA"/>
</dbReference>
<name>A0ABD5ZG31_9EURY</name>
<comment type="caution">
    <text evidence="5">The sequence shown here is derived from an EMBL/GenBank/DDBJ whole genome shotgun (WGS) entry which is preliminary data.</text>
</comment>
<evidence type="ECO:0000256" key="1">
    <source>
        <dbReference type="ARBA" id="ARBA00004906"/>
    </source>
</evidence>
<reference evidence="5 6" key="1">
    <citation type="journal article" date="2019" name="Int. J. Syst. Evol. Microbiol.">
        <title>The Global Catalogue of Microorganisms (GCM) 10K type strain sequencing project: providing services to taxonomists for standard genome sequencing and annotation.</title>
        <authorList>
            <consortium name="The Broad Institute Genomics Platform"/>
            <consortium name="The Broad Institute Genome Sequencing Center for Infectious Disease"/>
            <person name="Wu L."/>
            <person name="Ma J."/>
        </authorList>
    </citation>
    <scope>NUCLEOTIDE SEQUENCE [LARGE SCALE GENOMIC DNA]</scope>
    <source>
        <strain evidence="5 6">DSM 29988</strain>
    </source>
</reference>
<dbReference type="PANTHER" id="PTHR22990:SF15">
    <property type="entry name" value="F-BOX ONLY PROTEIN 10"/>
    <property type="match status" value="1"/>
</dbReference>
<proteinExistence type="predicted"/>
<dbReference type="RefSeq" id="WP_390223177.1">
    <property type="nucleotide sequence ID" value="NZ_JBHTAA010000005.1"/>
</dbReference>
<dbReference type="Proteomes" id="UP001596481">
    <property type="component" value="Unassembled WGS sequence"/>
</dbReference>
<evidence type="ECO:0000313" key="6">
    <source>
        <dbReference type="Proteomes" id="UP001596481"/>
    </source>
</evidence>
<dbReference type="SMART" id="SM00710">
    <property type="entry name" value="PbH1"/>
    <property type="match status" value="9"/>
</dbReference>
<dbReference type="PANTHER" id="PTHR22990">
    <property type="entry name" value="F-BOX ONLY PROTEIN"/>
    <property type="match status" value="1"/>
</dbReference>
<dbReference type="InterPro" id="IPR006626">
    <property type="entry name" value="PbH1"/>
</dbReference>
<dbReference type="AlphaFoldDB" id="A0ABD5ZG31"/>
<dbReference type="NCBIfam" id="TIGR03804">
    <property type="entry name" value="para_beta_helix"/>
    <property type="match status" value="6"/>
</dbReference>
<evidence type="ECO:0000313" key="5">
    <source>
        <dbReference type="EMBL" id="MFC7203843.1"/>
    </source>
</evidence>
<dbReference type="InterPro" id="IPR022441">
    <property type="entry name" value="Para_beta_helix_rpt-2"/>
</dbReference>